<dbReference type="RefSeq" id="WP_047264258.1">
    <property type="nucleotide sequence ID" value="NZ_CP004021.1"/>
</dbReference>
<keyword evidence="1" id="KW-0175">Coiled coil</keyword>
<proteinExistence type="predicted"/>
<dbReference type="Proteomes" id="UP000035503">
    <property type="component" value="Chromosome"/>
</dbReference>
<name>A0A0G3I2Y6_LIBAF</name>
<dbReference type="KEGG" id="lau:G293_03090"/>
<feature type="coiled-coil region" evidence="1">
    <location>
        <begin position="67"/>
        <end position="94"/>
    </location>
</feature>
<accession>A0A0G3I2Y6</accession>
<organism evidence="2 3">
    <name type="scientific">Candidatus Liberibacter africanus PTSAPSY</name>
    <dbReference type="NCBI Taxonomy" id="1277257"/>
    <lineage>
        <taxon>Bacteria</taxon>
        <taxon>Pseudomonadati</taxon>
        <taxon>Pseudomonadota</taxon>
        <taxon>Alphaproteobacteria</taxon>
        <taxon>Hyphomicrobiales</taxon>
        <taxon>Rhizobiaceae</taxon>
        <taxon>Liberibacter</taxon>
    </lineage>
</organism>
<dbReference type="OrthoDB" id="8273432at2"/>
<evidence type="ECO:0000313" key="3">
    <source>
        <dbReference type="Proteomes" id="UP000035503"/>
    </source>
</evidence>
<sequence>MSFKSNQIFEQAFRLAECASDAIKDISKEAETFTQVKIQKTLNSMGVVRAEEIENIQSATSHLRKEITSIDKRLKKIEKQLVKLELLVNKKDEN</sequence>
<protein>
    <recommendedName>
        <fullName evidence="4">Accessory factor UbiK family protein</fullName>
    </recommendedName>
</protein>
<keyword evidence="3" id="KW-1185">Reference proteome</keyword>
<dbReference type="PATRIC" id="fig|1277257.4.peg.663"/>
<dbReference type="EMBL" id="CP004021">
    <property type="protein sequence ID" value="AKK20246.1"/>
    <property type="molecule type" value="Genomic_DNA"/>
</dbReference>
<evidence type="ECO:0008006" key="4">
    <source>
        <dbReference type="Google" id="ProtNLM"/>
    </source>
</evidence>
<dbReference type="STRING" id="1277257.G293_03090"/>
<evidence type="ECO:0000256" key="1">
    <source>
        <dbReference type="SAM" id="Coils"/>
    </source>
</evidence>
<dbReference type="AlphaFoldDB" id="A0A0G3I2Y6"/>
<gene>
    <name evidence="2" type="ORF">G293_03090</name>
</gene>
<reference evidence="2 3" key="1">
    <citation type="journal article" date="2015" name="Genome Announc.">
        <title>Complete Genome Sequence of 'Candidatus Liberibacter africanus,' a Bacterium Associated with Citrus Huanglongbing.</title>
        <authorList>
            <person name="Lin H."/>
            <person name="Pietersen G."/>
            <person name="Han C."/>
            <person name="Read D.A."/>
            <person name="Lou B."/>
            <person name="Gupta G."/>
            <person name="Civerolo E.L."/>
        </authorList>
    </citation>
    <scope>NUCLEOTIDE SEQUENCE [LARGE SCALE GENOMIC DNA]</scope>
    <source>
        <strain evidence="2 3">PTSAPSY</strain>
    </source>
</reference>
<evidence type="ECO:0000313" key="2">
    <source>
        <dbReference type="EMBL" id="AKK20246.1"/>
    </source>
</evidence>